<comment type="caution">
    <text evidence="1">The sequence shown here is derived from an EMBL/GenBank/DDBJ whole genome shotgun (WGS) entry which is preliminary data.</text>
</comment>
<evidence type="ECO:0000313" key="2">
    <source>
        <dbReference type="Proteomes" id="UP001187192"/>
    </source>
</evidence>
<keyword evidence="2" id="KW-1185">Reference proteome</keyword>
<dbReference type="AlphaFoldDB" id="A0AA88CNY7"/>
<gene>
    <name evidence="1" type="ORF">TIFTF001_040527</name>
</gene>
<organism evidence="1 2">
    <name type="scientific">Ficus carica</name>
    <name type="common">Common fig</name>
    <dbReference type="NCBI Taxonomy" id="3494"/>
    <lineage>
        <taxon>Eukaryota</taxon>
        <taxon>Viridiplantae</taxon>
        <taxon>Streptophyta</taxon>
        <taxon>Embryophyta</taxon>
        <taxon>Tracheophyta</taxon>
        <taxon>Spermatophyta</taxon>
        <taxon>Magnoliopsida</taxon>
        <taxon>eudicotyledons</taxon>
        <taxon>Gunneridae</taxon>
        <taxon>Pentapetalae</taxon>
        <taxon>rosids</taxon>
        <taxon>fabids</taxon>
        <taxon>Rosales</taxon>
        <taxon>Moraceae</taxon>
        <taxon>Ficeae</taxon>
        <taxon>Ficus</taxon>
    </lineage>
</organism>
<dbReference type="Proteomes" id="UP001187192">
    <property type="component" value="Unassembled WGS sequence"/>
</dbReference>
<proteinExistence type="predicted"/>
<evidence type="ECO:0000313" key="1">
    <source>
        <dbReference type="EMBL" id="GMN24041.1"/>
    </source>
</evidence>
<accession>A0AA88CNY7</accession>
<name>A0AA88CNY7_FICCA</name>
<sequence>MISLKEKTQEFSSLEDATLYHKGMMCIPYVKGNDAMKLLHMHRILTACHLASEHATKQSQQEKSRARSSSRCCVSGVSRAPYGIGSLSVRARHDLPRRAEVIATLQASYQVASIKTLLGKHKSNGQHAHRQTSSEFVGFDLPLLRSVSMPTIDDTDCCEEKVTQKT</sequence>
<dbReference type="EMBL" id="BTGU01001484">
    <property type="protein sequence ID" value="GMN24041.1"/>
    <property type="molecule type" value="Genomic_DNA"/>
</dbReference>
<protein>
    <submittedName>
        <fullName evidence="1">Uncharacterized protein</fullName>
    </submittedName>
</protein>
<reference evidence="1" key="1">
    <citation type="submission" date="2023-07" db="EMBL/GenBank/DDBJ databases">
        <title>draft genome sequence of fig (Ficus carica).</title>
        <authorList>
            <person name="Takahashi T."/>
            <person name="Nishimura K."/>
        </authorList>
    </citation>
    <scope>NUCLEOTIDE SEQUENCE</scope>
</reference>